<name>A0A2A2WRF3_9ACTN</name>
<keyword evidence="1" id="KW-1133">Transmembrane helix</keyword>
<comment type="caution">
    <text evidence="3">The sequence shown here is derived from an EMBL/GenBank/DDBJ whole genome shotgun (WGS) entry which is preliminary data.</text>
</comment>
<feature type="chain" id="PRO_5013059344" evidence="2">
    <location>
        <begin position="35"/>
        <end position="490"/>
    </location>
</feature>
<accession>A0A2A2WRF3</accession>
<keyword evidence="4" id="KW-1185">Reference proteome</keyword>
<gene>
    <name evidence="3" type="ORF">CEY15_07580</name>
</gene>
<proteinExistence type="predicted"/>
<dbReference type="RefSeq" id="WP_095717915.1">
    <property type="nucleotide sequence ID" value="NZ_NTGA01000013.1"/>
</dbReference>
<reference evidence="4" key="1">
    <citation type="submission" date="2017-09" db="EMBL/GenBank/DDBJ databases">
        <authorList>
            <person name="Zhang Y."/>
            <person name="Huang X."/>
            <person name="Liu J."/>
            <person name="Lu L."/>
            <person name="Peng K."/>
        </authorList>
    </citation>
    <scope>NUCLEOTIDE SEQUENCE [LARGE SCALE GENOMIC DNA]</scope>
    <source>
        <strain evidence="4">S-XJ-1</strain>
    </source>
</reference>
<dbReference type="Proteomes" id="UP000218810">
    <property type="component" value="Unassembled WGS sequence"/>
</dbReference>
<feature type="transmembrane region" description="Helical" evidence="1">
    <location>
        <begin position="466"/>
        <end position="486"/>
    </location>
</feature>
<sequence>MTSHPRPAHRRATALVVTVILALGALMATPAARAQNSAVELTDAEFRWGLSRQSSGPSHGPGLNFLSAGDSSAALAGAGATITEQTWRATSGHVTIEKRSANGGTATATWAGTQTDQAGTPIRDASSSRYSGLEMVFGKGTGTVDAASGTAEIRWKGTASVLYYSGLVFLSLTDPVLTVTPTKATVTATLGGRRSSQDNPEVSTPMPSRTVVLANLPRNRVELGGKKGFSVTPEYLGVTYSAQTGENPQTRDGAHWGAFPREFVDFAADAGSGGFWYSTGTSDNTKPALPIAVSWNSDDPEEMPNSGGSGGSKGIVGQVLDDTVEQILRAAGTDVADTAAAWMDEAWKPLQPEAVNAARDGAAQAAAAPGSPAAEGSRVDEVFEEYFADYYTAGAPITAGTVGGAVASIPASSSGPSSGGSSPAAPATVADQSTIPVAANAPLYGSDVVYAQTSGSRKAGDPTHQWQWWVGAALLALAAVLFYQTVRRKD</sequence>
<evidence type="ECO:0000313" key="4">
    <source>
        <dbReference type="Proteomes" id="UP000218810"/>
    </source>
</evidence>
<keyword evidence="1" id="KW-0812">Transmembrane</keyword>
<dbReference type="AlphaFoldDB" id="A0A2A2WRF3"/>
<keyword evidence="2" id="KW-0732">Signal</keyword>
<evidence type="ECO:0000256" key="1">
    <source>
        <dbReference type="SAM" id="Phobius"/>
    </source>
</evidence>
<evidence type="ECO:0000256" key="2">
    <source>
        <dbReference type="SAM" id="SignalP"/>
    </source>
</evidence>
<dbReference type="OrthoDB" id="7210788at2"/>
<organism evidence="3 4">
    <name type="scientific">Dietzia natronolimnaea</name>
    <dbReference type="NCBI Taxonomy" id="161920"/>
    <lineage>
        <taxon>Bacteria</taxon>
        <taxon>Bacillati</taxon>
        <taxon>Actinomycetota</taxon>
        <taxon>Actinomycetes</taxon>
        <taxon>Mycobacteriales</taxon>
        <taxon>Dietziaceae</taxon>
        <taxon>Dietzia</taxon>
    </lineage>
</organism>
<evidence type="ECO:0000313" key="3">
    <source>
        <dbReference type="EMBL" id="PAY23741.1"/>
    </source>
</evidence>
<dbReference type="EMBL" id="NTGA01000013">
    <property type="protein sequence ID" value="PAY23741.1"/>
    <property type="molecule type" value="Genomic_DNA"/>
</dbReference>
<keyword evidence="1" id="KW-0472">Membrane</keyword>
<feature type="signal peptide" evidence="2">
    <location>
        <begin position="1"/>
        <end position="34"/>
    </location>
</feature>
<protein>
    <submittedName>
        <fullName evidence="3">Uncharacterized protein</fullName>
    </submittedName>
</protein>